<keyword evidence="3" id="KW-1185">Reference proteome</keyword>
<name>A0A7Y0FM16_9BACT</name>
<evidence type="ECO:0000256" key="1">
    <source>
        <dbReference type="SAM" id="Phobius"/>
    </source>
</evidence>
<dbReference type="Proteomes" id="UP000559626">
    <property type="component" value="Unassembled WGS sequence"/>
</dbReference>
<dbReference type="AlphaFoldDB" id="A0A7Y0FM16"/>
<dbReference type="RefSeq" id="WP_169530643.1">
    <property type="nucleotide sequence ID" value="NZ_JABBGH010000001.1"/>
</dbReference>
<keyword evidence="1" id="KW-0472">Membrane</keyword>
<evidence type="ECO:0000313" key="2">
    <source>
        <dbReference type="EMBL" id="NML65383.1"/>
    </source>
</evidence>
<proteinExistence type="predicted"/>
<keyword evidence="1" id="KW-1133">Transmembrane helix</keyword>
<gene>
    <name evidence="2" type="ORF">HHL22_09225</name>
</gene>
<keyword evidence="1" id="KW-0812">Transmembrane</keyword>
<evidence type="ECO:0000313" key="3">
    <source>
        <dbReference type="Proteomes" id="UP000559626"/>
    </source>
</evidence>
<comment type="caution">
    <text evidence="2">The sequence shown here is derived from an EMBL/GenBank/DDBJ whole genome shotgun (WGS) entry which is preliminary data.</text>
</comment>
<sequence length="78" mass="8734">MLHKLNYPLLALMVQSVVGPLLILLKFLNVVTWSWLAVILVPISLAVGSVLLGLAEHLYTQAAPTITLERKRRPRHIL</sequence>
<feature type="transmembrane region" description="Helical" evidence="1">
    <location>
        <begin position="33"/>
        <end position="55"/>
    </location>
</feature>
<accession>A0A7Y0FM16</accession>
<feature type="transmembrane region" description="Helical" evidence="1">
    <location>
        <begin position="7"/>
        <end position="27"/>
    </location>
</feature>
<reference evidence="2 3" key="1">
    <citation type="submission" date="2020-04" db="EMBL/GenBank/DDBJ databases">
        <title>Hymenobacter polaris sp. nov., isolated from Arctic soil.</title>
        <authorList>
            <person name="Dahal R.H."/>
        </authorList>
    </citation>
    <scope>NUCLEOTIDE SEQUENCE [LARGE SCALE GENOMIC DNA]</scope>
    <source>
        <strain evidence="2 3">RP-2-7</strain>
    </source>
</reference>
<dbReference type="EMBL" id="JABBGH010000001">
    <property type="protein sequence ID" value="NML65383.1"/>
    <property type="molecule type" value="Genomic_DNA"/>
</dbReference>
<protein>
    <submittedName>
        <fullName evidence="2">Uncharacterized protein</fullName>
    </submittedName>
</protein>
<organism evidence="2 3">
    <name type="scientific">Hymenobacter polaris</name>
    <dbReference type="NCBI Taxonomy" id="2682546"/>
    <lineage>
        <taxon>Bacteria</taxon>
        <taxon>Pseudomonadati</taxon>
        <taxon>Bacteroidota</taxon>
        <taxon>Cytophagia</taxon>
        <taxon>Cytophagales</taxon>
        <taxon>Hymenobacteraceae</taxon>
        <taxon>Hymenobacter</taxon>
    </lineage>
</organism>